<evidence type="ECO:0000313" key="3">
    <source>
        <dbReference type="Proteomes" id="UP000308697"/>
    </source>
</evidence>
<name>A0A4U0NNY6_9ACTN</name>
<dbReference type="RefSeq" id="WP_136739347.1">
    <property type="nucleotide sequence ID" value="NZ_SUMB01000003.1"/>
</dbReference>
<dbReference type="AlphaFoldDB" id="A0A4U0NNY6"/>
<accession>A0A4U0NNY6</accession>
<protein>
    <submittedName>
        <fullName evidence="2">Uncharacterized protein</fullName>
    </submittedName>
</protein>
<reference evidence="2 3" key="1">
    <citation type="submission" date="2019-04" db="EMBL/GenBank/DDBJ databases">
        <title>Streptomyces piniterrae sp. nov., a heliquinomycin-producing actinomycete isolated from rhizosphere soil of Pinus yunnanensis.</title>
        <authorList>
            <person name="Zhuang X."/>
            <person name="Zhao J."/>
        </authorList>
    </citation>
    <scope>NUCLEOTIDE SEQUENCE [LARGE SCALE GENOMIC DNA]</scope>
    <source>
        <strain evidence="3">jys28</strain>
    </source>
</reference>
<dbReference type="OrthoDB" id="3398267at2"/>
<evidence type="ECO:0000313" key="2">
    <source>
        <dbReference type="EMBL" id="TJZ55582.1"/>
    </source>
</evidence>
<evidence type="ECO:0000256" key="1">
    <source>
        <dbReference type="SAM" id="MobiDB-lite"/>
    </source>
</evidence>
<gene>
    <name evidence="2" type="ORF">FCH28_09580</name>
</gene>
<sequence length="313" mass="34575">MTNTAQAGATAPASGPRRTKKQQPAPTGADRIPRPSQGWYRDKVTGQKLRRVTTILEQGCAKGEALTIWAGNITAETAMAHLPQLVAASRQPEQRAEMTTWLKRAHMRKKDERADIGTAVHRIIESHVLGQPMPAELLDDPEMRPFLRHFLRFVEEWQVTFEASEMVVGNYEQGYAGTLDYLLRSRLIAAALAEHLGVPVPPDVALMGDTKTGGELDVKGVYPEAALQMAAYRNARVAWLRDGSTVPMPATYSTGIVLHLRPEGYRLIPVTCDDDVYRAFLVIQEAAEWATGLSKKVIRPALELPTTTEERAA</sequence>
<proteinExistence type="predicted"/>
<comment type="caution">
    <text evidence="2">The sequence shown here is derived from an EMBL/GenBank/DDBJ whole genome shotgun (WGS) entry which is preliminary data.</text>
</comment>
<feature type="region of interest" description="Disordered" evidence="1">
    <location>
        <begin position="1"/>
        <end position="44"/>
    </location>
</feature>
<dbReference type="EMBL" id="SUMB01000003">
    <property type="protein sequence ID" value="TJZ55582.1"/>
    <property type="molecule type" value="Genomic_DNA"/>
</dbReference>
<organism evidence="2 3">
    <name type="scientific">Streptomyces piniterrae</name>
    <dbReference type="NCBI Taxonomy" id="2571125"/>
    <lineage>
        <taxon>Bacteria</taxon>
        <taxon>Bacillati</taxon>
        <taxon>Actinomycetota</taxon>
        <taxon>Actinomycetes</taxon>
        <taxon>Kitasatosporales</taxon>
        <taxon>Streptomycetaceae</taxon>
        <taxon>Streptomyces</taxon>
    </lineage>
</organism>
<keyword evidence="3" id="KW-1185">Reference proteome</keyword>
<dbReference type="Proteomes" id="UP000308697">
    <property type="component" value="Unassembled WGS sequence"/>
</dbReference>